<keyword evidence="8" id="KW-1185">Reference proteome</keyword>
<dbReference type="GO" id="GO:0070475">
    <property type="term" value="P:rRNA base methylation"/>
    <property type="evidence" value="ECO:0007669"/>
    <property type="project" value="TreeGrafter"/>
</dbReference>
<sequence length="406" mass="47061">MKALNQLKTFQRILAEYPADVPLSKFLPGFFRQNKQMGSTDRKVASRLVYNYFRLGRALANHPDEDRLMVAEFLCNNQLNSFIQHFRPDWAACIGFALDEKLNIVKASYPDFKLEDIFPWSTQLSAGIDREAFLKSFFIQPDLFIRVRKGFEQQVKSELKNAEVTFRDEGDGCLALPNGTRLEAIFQKQHWFEVQDRSSQQTAQFFQPQKWEHWWDACAASGGKSLLLYEMEPSIKLVVSDIRESILANLDERFEQVGIRKYQKKLVDLTGNVEPELHGYEFDGIILDAPCSGSGTWGRTPEMISQFETHRMEFFQRLQKTITPNVVKYLKEGKPLIYITCSAFKAENEDVVNYLVKNLNLRLEDQRVLQGYEHKSDTMFAARLIQNPRPVIEPEQVPFDMNMVLS</sequence>
<dbReference type="SUPFAM" id="SSF53335">
    <property type="entry name" value="S-adenosyl-L-methionine-dependent methyltransferases"/>
    <property type="match status" value="1"/>
</dbReference>
<evidence type="ECO:0000256" key="4">
    <source>
        <dbReference type="ARBA" id="ARBA00022884"/>
    </source>
</evidence>
<gene>
    <name evidence="7" type="ORF">RG47T_0481</name>
</gene>
<feature type="binding site" evidence="5">
    <location>
        <position position="288"/>
    </location>
    <ligand>
        <name>S-adenosyl-L-methionine</name>
        <dbReference type="ChEBI" id="CHEBI:59789"/>
    </ligand>
</feature>
<dbReference type="Proteomes" id="UP000186720">
    <property type="component" value="Unassembled WGS sequence"/>
</dbReference>
<dbReference type="InterPro" id="IPR049560">
    <property type="entry name" value="MeTrfase_RsmB-F_NOP2_cat"/>
</dbReference>
<dbReference type="GO" id="GO:0003723">
    <property type="term" value="F:RNA binding"/>
    <property type="evidence" value="ECO:0007669"/>
    <property type="project" value="UniProtKB-UniRule"/>
</dbReference>
<protein>
    <recommendedName>
        <fullName evidence="6">SAM-dependent MTase RsmB/NOP-type domain-containing protein</fullName>
    </recommendedName>
</protein>
<dbReference type="GO" id="GO:0005829">
    <property type="term" value="C:cytosol"/>
    <property type="evidence" value="ECO:0007669"/>
    <property type="project" value="TreeGrafter"/>
</dbReference>
<evidence type="ECO:0000259" key="6">
    <source>
        <dbReference type="PROSITE" id="PS51686"/>
    </source>
</evidence>
<comment type="caution">
    <text evidence="7">The sequence shown here is derived from an EMBL/GenBank/DDBJ whole genome shotgun (WGS) entry which is preliminary data.</text>
</comment>
<accession>A0A1Q5ZTH9</accession>
<evidence type="ECO:0000256" key="3">
    <source>
        <dbReference type="ARBA" id="ARBA00022691"/>
    </source>
</evidence>
<evidence type="ECO:0000256" key="2">
    <source>
        <dbReference type="ARBA" id="ARBA00022679"/>
    </source>
</evidence>
<dbReference type="STRING" id="1302689.RG47T_0481"/>
<dbReference type="InterPro" id="IPR001678">
    <property type="entry name" value="MeTrfase_RsmB-F_NOP2_dom"/>
</dbReference>
<organism evidence="7 8">
    <name type="scientific">Mucilaginibacter polytrichastri</name>
    <dbReference type="NCBI Taxonomy" id="1302689"/>
    <lineage>
        <taxon>Bacteria</taxon>
        <taxon>Pseudomonadati</taxon>
        <taxon>Bacteroidota</taxon>
        <taxon>Sphingobacteriia</taxon>
        <taxon>Sphingobacteriales</taxon>
        <taxon>Sphingobacteriaceae</taxon>
        <taxon>Mucilaginibacter</taxon>
    </lineage>
</organism>
<feature type="active site" description="Nucleophile" evidence="5">
    <location>
        <position position="341"/>
    </location>
</feature>
<dbReference type="RefSeq" id="WP_074487845.1">
    <property type="nucleotide sequence ID" value="NZ_FPAM01000001.1"/>
</dbReference>
<keyword evidence="3 5" id="KW-0949">S-adenosyl-L-methionine</keyword>
<evidence type="ECO:0000256" key="1">
    <source>
        <dbReference type="ARBA" id="ARBA00022603"/>
    </source>
</evidence>
<evidence type="ECO:0000256" key="5">
    <source>
        <dbReference type="PROSITE-ProRule" id="PRU01023"/>
    </source>
</evidence>
<evidence type="ECO:0000313" key="7">
    <source>
        <dbReference type="EMBL" id="OKS85043.1"/>
    </source>
</evidence>
<proteinExistence type="inferred from homology"/>
<dbReference type="InterPro" id="IPR029063">
    <property type="entry name" value="SAM-dependent_MTases_sf"/>
</dbReference>
<dbReference type="PANTHER" id="PTHR22807">
    <property type="entry name" value="NOP2 YEAST -RELATED NOL1/NOP2/FMU SUN DOMAIN-CONTAINING"/>
    <property type="match status" value="1"/>
</dbReference>
<dbReference type="EMBL" id="MPPL01000001">
    <property type="protein sequence ID" value="OKS85043.1"/>
    <property type="molecule type" value="Genomic_DNA"/>
</dbReference>
<keyword evidence="2 5" id="KW-0808">Transferase</keyword>
<feature type="binding site" evidence="5">
    <location>
        <position position="241"/>
    </location>
    <ligand>
        <name>S-adenosyl-L-methionine</name>
        <dbReference type="ChEBI" id="CHEBI:59789"/>
    </ligand>
</feature>
<keyword evidence="1 5" id="KW-0489">Methyltransferase</keyword>
<dbReference type="PRINTS" id="PR02008">
    <property type="entry name" value="RCMTFAMILY"/>
</dbReference>
<dbReference type="Pfam" id="PF01189">
    <property type="entry name" value="Methyltr_RsmB-F"/>
    <property type="match status" value="1"/>
</dbReference>
<feature type="binding site" evidence="5">
    <location>
        <position position="268"/>
    </location>
    <ligand>
        <name>S-adenosyl-L-methionine</name>
        <dbReference type="ChEBI" id="CHEBI:59789"/>
    </ligand>
</feature>
<dbReference type="AlphaFoldDB" id="A0A1Q5ZTH9"/>
<dbReference type="Gene3D" id="3.40.50.150">
    <property type="entry name" value="Vaccinia Virus protein VP39"/>
    <property type="match status" value="1"/>
</dbReference>
<evidence type="ECO:0000313" key="8">
    <source>
        <dbReference type="Proteomes" id="UP000186720"/>
    </source>
</evidence>
<comment type="similarity">
    <text evidence="5">Belongs to the class I-like SAM-binding methyltransferase superfamily. RsmB/NOP family.</text>
</comment>
<name>A0A1Q5ZTH9_9SPHI</name>
<feature type="domain" description="SAM-dependent MTase RsmB/NOP-type" evidence="6">
    <location>
        <begin position="117"/>
        <end position="406"/>
    </location>
</feature>
<dbReference type="InterPro" id="IPR023267">
    <property type="entry name" value="RCMT"/>
</dbReference>
<dbReference type="GO" id="GO:0009383">
    <property type="term" value="F:rRNA (cytosine-C5-)-methyltransferase activity"/>
    <property type="evidence" value="ECO:0007669"/>
    <property type="project" value="TreeGrafter"/>
</dbReference>
<reference evidence="7 8" key="1">
    <citation type="submission" date="2016-11" db="EMBL/GenBank/DDBJ databases">
        <title>Whole Genome Sequencing of Mucilaginibacter polytrichastri RG4-7(T) isolated from the moss sample.</title>
        <authorList>
            <person name="Li Y."/>
        </authorList>
    </citation>
    <scope>NUCLEOTIDE SEQUENCE [LARGE SCALE GENOMIC DNA]</scope>
    <source>
        <strain evidence="7 8">RG4-7</strain>
    </source>
</reference>
<dbReference type="PANTHER" id="PTHR22807:SF61">
    <property type="entry name" value="NOL1_NOP2_SUN FAMILY PROTEIN _ ANTITERMINATION NUSB DOMAIN-CONTAINING PROTEIN"/>
    <property type="match status" value="1"/>
</dbReference>
<keyword evidence="4 5" id="KW-0694">RNA-binding</keyword>
<dbReference type="OrthoDB" id="9810297at2"/>
<dbReference type="PROSITE" id="PS51686">
    <property type="entry name" value="SAM_MT_RSMB_NOP"/>
    <property type="match status" value="1"/>
</dbReference>
<comment type="caution">
    <text evidence="5">Lacks conserved residue(s) required for the propagation of feature annotation.</text>
</comment>